<evidence type="ECO:0000256" key="18">
    <source>
        <dbReference type="ARBA" id="ARBA00022679"/>
    </source>
</evidence>
<keyword evidence="26" id="KW-0693">Viral RNA replication</keyword>
<dbReference type="GO" id="GO:0019029">
    <property type="term" value="C:helical viral capsid"/>
    <property type="evidence" value="ECO:0007669"/>
    <property type="project" value="UniProtKB-KW"/>
</dbReference>
<comment type="catalytic activity">
    <reaction evidence="1">
        <text>Hydrolyzes glutaminyl bonds, and activity is further restricted by preferences for the amino acids in P6 - P1' that vary with the species of potyvirus, e.g. Glu-Xaa-Xaa-Tyr-Xaa-Gln-|-(Ser or Gly) for the enzyme from tobacco etch virus. The natural substrate is the viral polyprotein, but other proteins and oligopeptides containing the appropriate consensus sequence are also cleaved.</text>
        <dbReference type="EC" id="3.4.22.44"/>
    </reaction>
</comment>
<feature type="domain" description="Peptidase S30" evidence="40">
    <location>
        <begin position="214"/>
        <end position="360"/>
    </location>
</feature>
<evidence type="ECO:0000256" key="2">
    <source>
        <dbReference type="ARBA" id="ARBA00001848"/>
    </source>
</evidence>
<dbReference type="Pfam" id="PF01577">
    <property type="entry name" value="Peptidase_S30"/>
    <property type="match status" value="1"/>
</dbReference>
<dbReference type="Pfam" id="PF00271">
    <property type="entry name" value="Helicase_C"/>
    <property type="match status" value="1"/>
</dbReference>
<dbReference type="InterPro" id="IPR001456">
    <property type="entry name" value="HC-pro"/>
</dbReference>
<feature type="active site" description="For helper component proteinase activity" evidence="32">
    <location>
        <position position="706"/>
    </location>
</feature>
<dbReference type="GO" id="GO:0004386">
    <property type="term" value="F:helicase activity"/>
    <property type="evidence" value="ECO:0007669"/>
    <property type="project" value="UniProtKB-KW"/>
</dbReference>
<dbReference type="InterPro" id="IPR014001">
    <property type="entry name" value="Helicase_ATP-bd"/>
</dbReference>
<comment type="similarity">
    <text evidence="5 33">Belongs to the potyviridae genome polyprotein family.</text>
</comment>
<evidence type="ECO:0000259" key="39">
    <source>
        <dbReference type="PROSITE" id="PS51744"/>
    </source>
</evidence>
<evidence type="ECO:0000256" key="30">
    <source>
        <dbReference type="ARBA" id="ARBA00034108"/>
    </source>
</evidence>
<evidence type="ECO:0000256" key="20">
    <source>
        <dbReference type="ARBA" id="ARBA00022741"/>
    </source>
</evidence>
<proteinExistence type="inferred from homology"/>
<dbReference type="InterPro" id="IPR007094">
    <property type="entry name" value="RNA-dir_pol_PSvirus"/>
</dbReference>
<dbReference type="Pfam" id="PF13608">
    <property type="entry name" value="Potyvirid-P3"/>
    <property type="match status" value="1"/>
</dbReference>
<evidence type="ECO:0000256" key="29">
    <source>
        <dbReference type="ARBA" id="ARBA00029422"/>
    </source>
</evidence>
<evidence type="ECO:0000259" key="35">
    <source>
        <dbReference type="PROSITE" id="PS50507"/>
    </source>
</evidence>
<keyword evidence="15" id="KW-0945">Host-virus interaction</keyword>
<evidence type="ECO:0000256" key="32">
    <source>
        <dbReference type="PROSITE-ProRule" id="PRU01080"/>
    </source>
</evidence>
<dbReference type="Gene3D" id="2.40.10.10">
    <property type="entry name" value="Trypsin-like serine proteases"/>
    <property type="match status" value="2"/>
</dbReference>
<evidence type="ECO:0000256" key="7">
    <source>
        <dbReference type="ARBA" id="ARBA00022463"/>
    </source>
</evidence>
<evidence type="ECO:0000259" key="40">
    <source>
        <dbReference type="PROSITE" id="PS51871"/>
    </source>
</evidence>
<dbReference type="PROSITE" id="PS51192">
    <property type="entry name" value="HELICASE_ATP_BIND_1"/>
    <property type="match status" value="1"/>
</dbReference>
<evidence type="ECO:0000256" key="8">
    <source>
        <dbReference type="ARBA" id="ARBA00022484"/>
    </source>
</evidence>
<dbReference type="EMBL" id="JQ350738">
    <property type="protein sequence ID" value="AFU72533.1"/>
    <property type="molecule type" value="Genomic_RNA"/>
</dbReference>
<dbReference type="InterPro" id="IPR039560">
    <property type="entry name" value="Potyvirid-P3"/>
</dbReference>
<evidence type="ECO:0000256" key="16">
    <source>
        <dbReference type="ARBA" id="ARBA00022632"/>
    </source>
</evidence>
<dbReference type="PRINTS" id="PR00966">
    <property type="entry name" value="NIAPOTYPTASE"/>
</dbReference>
<dbReference type="GO" id="GO:0016818">
    <property type="term" value="F:hydrolase activity, acting on acid anhydrides, in phosphorus-containing anhydrides"/>
    <property type="evidence" value="ECO:0007669"/>
    <property type="project" value="InterPro"/>
</dbReference>
<keyword evidence="10" id="KW-1139">Helical capsid protein</keyword>
<dbReference type="GO" id="GO:0039694">
    <property type="term" value="P:viral RNA genome replication"/>
    <property type="evidence" value="ECO:0007669"/>
    <property type="project" value="InterPro"/>
</dbReference>
<sequence length="3137" mass="355785">MIWSRQNAAANRGLIYDWEDDVYQCPTCEHTFSTVEQYQEEHSCERAAYENKLIEQEYDEMMEWAKNRKHETAAPPVPITSIQFGSLNFAEAMAAAKTIAKVEFAQVTESHEGRTETGVANSSAVHKENKQQDNSQRLSVGLKVPEHTKLAGSSFRVFNKIEQCSWMDEQPSLVTTITTTIAGGVRPSTLEETRMWPPLIYRKKARKSPPNKLCLSTQSVDHLVKALFKVTKHKEMEFQVIGKKKSHNRVFKFKRFEHRMHTFVHLKHHDGKMHRVDCKLGAYATHILQLMACATSKTHSIKVDNLQPGSSGLVLNHKILRGKVSRQRDGMFIVRGRCDGELLEARSKFSHSVVHRMTHYSDKDISQEFFLALSKTFQQFKENNIGHTCQRDVTVAECGAVAGIVIQALFPSGKITCEKCFLLFDKQLDEATDSRESKRIANALDHLRRDHPRFTHVIKRLSQFEESRQPFNPNINAFTEIQRLIGGRTQAPFTHVNRVNEILLRGTKLSASDIGAAADNLVEVARFLKNRTENIKVGELQTFRNKISAKAFLNATLLCDNQLDKNGNFMWGERGYHAKRFFSNFFEEIDPDQGYDKYVVRRSPNCTRKLAIGNLIMSTNFEILRSKLTGECIGPEGISKMCISTRNDNYMYPCCCVTLDDGKPLLSDLKLPTKRHLVVGNTGDSKFIDLPSDLGEKMYIAKDGYCYLNIFLAMLVNVNEGDAKSFTKFVRDILVEKLGTWPSMMDVATACRMLIVLYPNVYNAEIPRILVDHKTKTMHVLDSYGSLSTGYHILKAGTATQLAEFANGDLESEMKHYAVGGEPSSQNENSMLQRLIKSIFKPRLMQAIIEEEPYMLILSIVSPRVILALNNSGAYERAIQTWITRDQSLTSMAATLATLAKKVSLAESVQLQMILISQYSEELLNTILDGVHVNQSYIVAIHYLTVKAAQYQMDESLHASGFRTTSAATYSLLEKNWESHLEASWRELTLWEKFVFTKSLLRFSRNSNTDLKPKIEVESNATYSTSIRGLLTRRKQRVVGMVSSIHAGFKRRCQEIKGRMATTMINGIRHMIPDFLHLINIMCVFSILVSIYVSIQTVIQQRREDKMKLIEYHKKLINERIERRMDLYYVTEGEGKTHKDFVEYLKKVDPELHEYIHMERKAEEVKLQQSKTDMVRLEKIIAYATLIMMAFDTERSDGLYKILNKFKGIISSTNKESIHLQSLDDTIPGLEDKNLTIDIEIDTDEALNTPLTNTTFRTWWDNQLARNNTKPHYRTEGVFKEFTRSTAAQVANEVMHSTDCDFLIRGAVGSGKSTGLPYHLSKKAAVLVLEPTRPLANNVHKQLQSDPFFLKPTLRMRGKSTFGSTPITIMTTGFALHYFAHNIQDLHNYGVVMFDECHVSDASAIAMRNLLHEYSFDGKVLKVSATPPGREVEFTTQFPVHLKVEDNLSFAEFVRAQGTGSNSDVIQHGDNILVYVASYNEVDTLSKMLTDNKHKVTKIDGRTMKDNNTEIQTYGNSKVKHFIVATNIIENGVTLDIDCVVDFGVKVMPVLDIDNRAVSYVKTNVSYGERIQRLGRVGRHKQGFALRIGTTTKDLPQIPEMIATEAAFFCFMYNLPVTTQSVSLSNLEKCTVRQAKTMSQFELSIFYTIQFVRGDGTMHPAIHTILSKYKLHDSETILNKLAIPNASVSQWLTAEEYARRGYRNSLENMRIAFMIKDIPERVHMDIWEAVVRHKHDAGVGRLTSMQTAKIAYTLQTDIHSIGRSLNIIEQLIANEMKKKAHCEAALSNSCDYRTFSLDSIMGALRARYSSKHTAANIEILERAKNQILEFANLTSDKSVEELLKDYGYMEVIGLQSKREVSRCLKLEGHWNYTMLAKDLLLSGAVAVGGVCMLWSCFRSSMSEEIALQGRKNQKHKLKMRQERDSRVHYEVSADPDSIEHYFGSAYNNKGKKKGTVRGMGHKNRRFVNMYGYDPTDYSFVRFVDPLTGATMDESVYADIGLVQEAIGKARQESIADGELEAQLIVHKPGIRAYYVNDATKKALLVDLTPHRSMRASDKTTTIMGFPERENELRQTGPARVIDIGDVPKLEEEIKLEGVSLSRGVRDYNAISSMVCRVTNDSGSSSTTMYGIGYGCYIITNKHLFRENNGRLLITSHHGEYICKNSASLKLSLVPGRDMLLIRLPKDCPPFPSKLKFREPTSEEKAVLVVTNFQEKHLSSMVSESSCVVQREDSPIWRHWISTKDGHCGAPIVSIRDGYIIGSHCGENPMTSNFFTSIPKDFQNLLNGKEANEWVSGWKYNIDAVCWGGLSVVNDAPSEPFITAKVVSALDTEGIKVQAVESKWMLNALNGNLRPVASCPSQLVTKHVVKGKCPLFDLYLSTHPQAKEYFTPLMGAYKPSRLNREAYIKDIMKYSTPIAIGDVDIAIFNEAFATLVQMLKSKGFEKNVYVTDEVDIFASLNMKSAVGALYKGKKRDFFLDASAEQMETYLRESCKRLYMGRKGVWNGSLKAELRPLEKVEQNKTRTFTAAPIDTLLAAKVCVDDFNNQFYSLNLNAPWTVGMTKFYMGWNTLMEKLPEGWVYCDADGSQFDSSLSPFLINAILKLRLEFMEQWDVGEQMLANLYTEIVYTPISTPDGTVIKKHKGNNSGQPSTVVDNTLMVILAMYYTMEKALVPLDKCVFFVNGDDLLIAIHPDYEAKLDEFQEAFVALGLKYEFDSRTKQKEDLWFMSHKAIKVDGIYIPKLEEERIVSILEWDRSAEPTHRLEAICASMIEAWGYPQLVDEIREFYAWTLEQAPYKQLAENGKAPYIAETALRRLYTCVEATNDELLEYLREMIDQTDGMKYEEIHLQGDKEVNAGNQSENNQKDKKQANAVLQTSPPTPQPKGNASSSIVDTSGNNEIERDVNAGTNGTFNIPRLKRLTKKMQIPKSKGRIVVNLEHLLDYKPEQYDLSNTRATHQQFDRWYAAVKSEYEATDEQMSIILNGLMVWCVENGTSPNINGVWVMMDGDEQVEYPLKPIIENAQPTFRQIMAHFSNLAEAYIELRNQSSPYMPRYGLQRNLTDMSLARFAFDFYELTSKTPVKAREAHMQMKAAAVRNTSTKLFGLDGNVGLAEEDTERHTVHDVNRNMHSLLGMRQ</sequence>
<feature type="domain" description="Helicase ATP-binding" evidence="36">
    <location>
        <begin position="1293"/>
        <end position="1445"/>
    </location>
</feature>
<dbReference type="PROSITE" id="PS50507">
    <property type="entry name" value="RDRP_SSRNA_POS"/>
    <property type="match status" value="1"/>
</dbReference>
<evidence type="ECO:0000256" key="27">
    <source>
        <dbReference type="ARBA" id="ARBA00023280"/>
    </source>
</evidence>
<dbReference type="Pfam" id="PF00270">
    <property type="entry name" value="DEAD"/>
    <property type="match status" value="1"/>
</dbReference>
<organism evidence="41 42">
    <name type="scientific">Sunflower mild mosaic virus</name>
    <dbReference type="NCBI Taxonomy" id="715480"/>
    <lineage>
        <taxon>Viruses</taxon>
        <taxon>Riboviria</taxon>
        <taxon>Orthornavirae</taxon>
        <taxon>Pisuviricota</taxon>
        <taxon>Stelpaviricetes</taxon>
        <taxon>Patatavirales</taxon>
        <taxon>Potyviridae</taxon>
        <taxon>Potyvirus</taxon>
        <taxon>Potyvirus helitenuitessellati</taxon>
    </lineage>
</organism>
<dbReference type="Pfam" id="PF00851">
    <property type="entry name" value="Peptidase_C6"/>
    <property type="match status" value="1"/>
</dbReference>
<evidence type="ECO:0000256" key="13">
    <source>
        <dbReference type="ARBA" id="ARBA00022561"/>
    </source>
</evidence>
<dbReference type="InterPro" id="IPR001592">
    <property type="entry name" value="Poty_coat"/>
</dbReference>
<dbReference type="SUPFAM" id="SSF52540">
    <property type="entry name" value="P-loop containing nucleoside triphosphate hydrolases"/>
    <property type="match status" value="2"/>
</dbReference>
<dbReference type="InterPro" id="IPR043504">
    <property type="entry name" value="Peptidase_S1_PA_chymotrypsin"/>
</dbReference>
<dbReference type="InterPro" id="IPR001205">
    <property type="entry name" value="RNA-dir_pol_C"/>
</dbReference>
<dbReference type="PROSITE" id="PS51194">
    <property type="entry name" value="HELICASE_CTER"/>
    <property type="match status" value="1"/>
</dbReference>
<keyword evidence="18" id="KW-0808">Transferase</keyword>
<dbReference type="Gene3D" id="3.90.70.150">
    <property type="entry name" value="Helper component proteinase"/>
    <property type="match status" value="1"/>
</dbReference>
<keyword evidence="21" id="KW-0378">Hydrolase</keyword>
<evidence type="ECO:0000313" key="42">
    <source>
        <dbReference type="Proteomes" id="UP000201491"/>
    </source>
</evidence>
<keyword evidence="20" id="KW-0547">Nucleotide-binding</keyword>
<evidence type="ECO:0000256" key="24">
    <source>
        <dbReference type="ARBA" id="ARBA00022840"/>
    </source>
</evidence>
<accession>M9NYB7</accession>
<dbReference type="InterPro" id="IPR042308">
    <property type="entry name" value="HC_PRO_CPD_sf"/>
</dbReference>
<keyword evidence="27" id="KW-0899">Viral immunoevasion</keyword>
<evidence type="ECO:0000256" key="31">
    <source>
        <dbReference type="ARBA" id="ARBA00045403"/>
    </source>
</evidence>
<evidence type="ECO:0000256" key="33">
    <source>
        <dbReference type="RuleBase" id="RU003351"/>
    </source>
</evidence>
<reference evidence="41 42" key="1">
    <citation type="submission" date="2011-12" db="EMBL/GenBank/DDBJ databases">
        <title>Complete nucleotide sequence and genetic organization of Sunflower mild mosaic virus (SuMMoV).</title>
        <authorList>
            <person name="Giolitti F.J."/>
            <person name="Bejerman N.E."/>
            <person name="de Breuil S."/>
            <person name="Lenardon S.L."/>
        </authorList>
    </citation>
    <scope>NUCLEOTIDE SEQUENCE [LARGE SCALE GENOMIC DNA]</scope>
    <source>
        <strain evidence="41">Entre Rios</strain>
    </source>
</reference>
<evidence type="ECO:0000256" key="34">
    <source>
        <dbReference type="SAM" id="MobiDB-lite"/>
    </source>
</evidence>
<keyword evidence="22" id="KW-0347">Helicase</keyword>
<dbReference type="GO" id="GO:0003723">
    <property type="term" value="F:RNA binding"/>
    <property type="evidence" value="ECO:0007669"/>
    <property type="project" value="InterPro"/>
</dbReference>
<evidence type="ECO:0000256" key="14">
    <source>
        <dbReference type="ARBA" id="ARBA00022562"/>
    </source>
</evidence>
<evidence type="ECO:0000256" key="22">
    <source>
        <dbReference type="ARBA" id="ARBA00022806"/>
    </source>
</evidence>
<dbReference type="InterPro" id="IPR043128">
    <property type="entry name" value="Rev_trsase/Diguanyl_cyclase"/>
</dbReference>
<comment type="function">
    <text evidence="31">Mediates the cap-independent, EIF4E-dependent translation of viral genomic RNAs. Binds to the cap-binding site of host EIF4E and thus interferes with the host EIF4E-dependent mRNA export and translation. VPg-RNA directly binds EIF4E and is a template for transcription. Also forms trimeric complexes with EIF4E-EIF4G, which are templates for translation.</text>
</comment>
<keyword evidence="12" id="KW-0597">Phosphoprotein</keyword>
<keyword evidence="23" id="KW-0788">Thiol protease</keyword>
<dbReference type="SUPFAM" id="SSF56672">
    <property type="entry name" value="DNA/RNA polymerases"/>
    <property type="match status" value="1"/>
</dbReference>
<dbReference type="InterPro" id="IPR001730">
    <property type="entry name" value="Potyv_NIa-pro_dom"/>
</dbReference>
<evidence type="ECO:0000256" key="11">
    <source>
        <dbReference type="ARBA" id="ARBA00022520"/>
    </source>
</evidence>
<keyword evidence="42" id="KW-1185">Reference proteome</keyword>
<keyword evidence="24" id="KW-0067">ATP-binding</keyword>
<feature type="active site" description="For helper component proteinase activity" evidence="32">
    <location>
        <position position="779"/>
    </location>
</feature>
<evidence type="ECO:0000256" key="3">
    <source>
        <dbReference type="ARBA" id="ARBA00004147"/>
    </source>
</evidence>
<evidence type="ECO:0000256" key="21">
    <source>
        <dbReference type="ARBA" id="ARBA00022801"/>
    </source>
</evidence>
<evidence type="ECO:0000256" key="12">
    <source>
        <dbReference type="ARBA" id="ARBA00022553"/>
    </source>
</evidence>
<dbReference type="Pfam" id="PF00680">
    <property type="entry name" value="RdRP_1"/>
    <property type="match status" value="1"/>
</dbReference>
<keyword evidence="13" id="KW-0167">Capsid protein</keyword>
<dbReference type="PROSITE" id="PS51436">
    <property type="entry name" value="POTYVIRUS_NIA_PRO"/>
    <property type="match status" value="1"/>
</dbReference>
<dbReference type="InterPro" id="IPR031159">
    <property type="entry name" value="HC_PRO_CPD_dom"/>
</dbReference>
<dbReference type="GO" id="GO:0005524">
    <property type="term" value="F:ATP binding"/>
    <property type="evidence" value="ECO:0007669"/>
    <property type="project" value="UniProtKB-KW"/>
</dbReference>
<dbReference type="Gene3D" id="3.40.50.300">
    <property type="entry name" value="P-loop containing nucleotide triphosphate hydrolases"/>
    <property type="match status" value="2"/>
</dbReference>
<comment type="function">
    <text evidence="29">Has helicase activity. It may be involved in replication.</text>
</comment>
<dbReference type="CDD" id="cd23175">
    <property type="entry name" value="ps-ssRNAv_Potyviridae_RdRp"/>
    <property type="match status" value="1"/>
</dbReference>
<protein>
    <recommendedName>
        <fullName evidence="6">Genome polyprotein</fullName>
    </recommendedName>
</protein>
<evidence type="ECO:0000256" key="1">
    <source>
        <dbReference type="ARBA" id="ARBA00000785"/>
    </source>
</evidence>
<evidence type="ECO:0000313" key="41">
    <source>
        <dbReference type="EMBL" id="AFU72533.1"/>
    </source>
</evidence>
<keyword evidence="16" id="KW-1090">Inhibition of host innate immune response by virus</keyword>
<dbReference type="InterPro" id="IPR001650">
    <property type="entry name" value="Helicase_C-like"/>
</dbReference>
<dbReference type="Pfam" id="PF08440">
    <property type="entry name" value="Poty_PP"/>
    <property type="match status" value="1"/>
</dbReference>
<dbReference type="InterPro" id="IPR043502">
    <property type="entry name" value="DNA/RNA_pol_sf"/>
</dbReference>
<evidence type="ECO:0000256" key="4">
    <source>
        <dbReference type="ARBA" id="ARBA00004328"/>
    </source>
</evidence>
<dbReference type="PROSITE" id="PS51744">
    <property type="entry name" value="HC_PRO_CPD"/>
    <property type="match status" value="1"/>
</dbReference>
<evidence type="ECO:0000256" key="17">
    <source>
        <dbReference type="ARBA" id="ARBA00022670"/>
    </source>
</evidence>
<dbReference type="Gene3D" id="3.30.70.270">
    <property type="match status" value="1"/>
</dbReference>
<keyword evidence="11" id="KW-0191">Covalent protein-RNA linkage</keyword>
<dbReference type="SMART" id="SM00490">
    <property type="entry name" value="HELICc"/>
    <property type="match status" value="1"/>
</dbReference>
<evidence type="ECO:0000256" key="9">
    <source>
        <dbReference type="ARBA" id="ARBA00022488"/>
    </source>
</evidence>
<comment type="subcellular location">
    <subcellularLocation>
        <location evidence="30">Host cytoplasmic vesicle</location>
    </subcellularLocation>
    <subcellularLocation>
        <location evidence="3">Host nucleus</location>
    </subcellularLocation>
    <subcellularLocation>
        <location evidence="4">Virion</location>
    </subcellularLocation>
</comment>
<evidence type="ECO:0000256" key="10">
    <source>
        <dbReference type="ARBA" id="ARBA00022497"/>
    </source>
</evidence>
<keyword evidence="19" id="KW-0548">Nucleotidyltransferase</keyword>
<evidence type="ECO:0000256" key="26">
    <source>
        <dbReference type="ARBA" id="ARBA00022953"/>
    </source>
</evidence>
<feature type="domain" description="Peptidase C4" evidence="38">
    <location>
        <begin position="2097"/>
        <end position="2313"/>
    </location>
</feature>
<keyword evidence="7" id="KW-0941">Suppressor of RNA silencing</keyword>
<dbReference type="InterPro" id="IPR013648">
    <property type="entry name" value="PP_Potyviridae"/>
</dbReference>
<dbReference type="InterPro" id="IPR027417">
    <property type="entry name" value="P-loop_NTPase"/>
</dbReference>
<evidence type="ECO:0000256" key="28">
    <source>
        <dbReference type="ARBA" id="ARBA00029405"/>
    </source>
</evidence>
<keyword evidence="14" id="KW-1048">Host nucleus</keyword>
<dbReference type="InterPro" id="IPR002540">
    <property type="entry name" value="Pept_S30_P1_potyvir"/>
</dbReference>
<dbReference type="GO" id="GO:0006351">
    <property type="term" value="P:DNA-templated transcription"/>
    <property type="evidence" value="ECO:0007669"/>
    <property type="project" value="InterPro"/>
</dbReference>
<evidence type="ECO:0000256" key="15">
    <source>
        <dbReference type="ARBA" id="ARBA00022581"/>
    </source>
</evidence>
<feature type="compositionally biased region" description="Polar residues" evidence="34">
    <location>
        <begin position="2873"/>
        <end position="2899"/>
    </location>
</feature>
<feature type="domain" description="Peptidase C6" evidence="39">
    <location>
        <begin position="698"/>
        <end position="820"/>
    </location>
</feature>
<feature type="domain" description="Helicase C-terminal" evidence="37">
    <location>
        <begin position="1464"/>
        <end position="1623"/>
    </location>
</feature>
<dbReference type="PANTHER" id="PTHR43519:SF1">
    <property type="entry name" value="ATP-DEPENDENT RNA HELICASE HRPB"/>
    <property type="match status" value="1"/>
</dbReference>
<dbReference type="GO" id="GO:0006508">
    <property type="term" value="P:proteolysis"/>
    <property type="evidence" value="ECO:0007669"/>
    <property type="project" value="UniProtKB-KW"/>
</dbReference>
<dbReference type="GO" id="GO:0004197">
    <property type="term" value="F:cysteine-type endopeptidase activity"/>
    <property type="evidence" value="ECO:0007669"/>
    <property type="project" value="InterPro"/>
</dbReference>
<evidence type="ECO:0000259" key="38">
    <source>
        <dbReference type="PROSITE" id="PS51436"/>
    </source>
</evidence>
<dbReference type="GO" id="GO:0042025">
    <property type="term" value="C:host cell nucleus"/>
    <property type="evidence" value="ECO:0007669"/>
    <property type="project" value="UniProtKB-SubCell"/>
</dbReference>
<dbReference type="Pfam" id="PF00767">
    <property type="entry name" value="Poty_coat"/>
    <property type="match status" value="1"/>
</dbReference>
<feature type="domain" description="RdRp catalytic" evidence="35">
    <location>
        <begin position="2579"/>
        <end position="2699"/>
    </location>
</feature>
<dbReference type="SUPFAM" id="SSF50494">
    <property type="entry name" value="Trypsin-like serine proteases"/>
    <property type="match status" value="1"/>
</dbReference>
<keyword evidence="9" id="KW-1036">Host cytoplasmic vesicle</keyword>
<dbReference type="KEGG" id="vg:15329070"/>
<keyword evidence="8" id="KW-0696">RNA-directed RNA polymerase</keyword>
<name>M9NYB7_9POTV</name>
<feature type="region of interest" description="Disordered" evidence="34">
    <location>
        <begin position="2855"/>
        <end position="2908"/>
    </location>
</feature>
<dbReference type="Pfam" id="PF00863">
    <property type="entry name" value="Peptidase_C4"/>
    <property type="match status" value="1"/>
</dbReference>
<dbReference type="PANTHER" id="PTHR43519">
    <property type="entry name" value="ATP-DEPENDENT RNA HELICASE HRPB"/>
    <property type="match status" value="1"/>
</dbReference>
<comment type="catalytic activity">
    <reaction evidence="2">
        <text>Hydrolyzes a Gly-|-Gly bond at its own C-terminus, commonly in the sequence -Tyr-Xaa-Val-Gly-|-Gly, in the processing of the potyviral polyprotein.</text>
        <dbReference type="EC" id="3.4.22.45"/>
    </reaction>
</comment>
<evidence type="ECO:0000256" key="6">
    <source>
        <dbReference type="ARBA" id="ARBA00020107"/>
    </source>
</evidence>
<dbReference type="SMART" id="SM00487">
    <property type="entry name" value="DEXDc"/>
    <property type="match status" value="1"/>
</dbReference>
<dbReference type="InterPro" id="IPR009003">
    <property type="entry name" value="Peptidase_S1_PA"/>
</dbReference>
<evidence type="ECO:0000256" key="19">
    <source>
        <dbReference type="ARBA" id="ARBA00022695"/>
    </source>
</evidence>
<dbReference type="InterPro" id="IPR011545">
    <property type="entry name" value="DEAD/DEAH_box_helicase_dom"/>
</dbReference>
<keyword evidence="17" id="KW-0645">Protease</keyword>
<keyword evidence="25" id="KW-0946">Virion</keyword>
<dbReference type="PROSITE" id="PS51871">
    <property type="entry name" value="PV_P1_PRO"/>
    <property type="match status" value="1"/>
</dbReference>
<evidence type="ECO:0000256" key="5">
    <source>
        <dbReference type="ARBA" id="ARBA00006064"/>
    </source>
</evidence>
<dbReference type="GO" id="GO:0003968">
    <property type="term" value="F:RNA-directed RNA polymerase activity"/>
    <property type="evidence" value="ECO:0007669"/>
    <property type="project" value="UniProtKB-KW"/>
</dbReference>
<evidence type="ECO:0000259" key="37">
    <source>
        <dbReference type="PROSITE" id="PS51194"/>
    </source>
</evidence>
<dbReference type="RefSeq" id="YP_007872240.1">
    <property type="nucleotide sequence ID" value="NC_021065.1"/>
</dbReference>
<dbReference type="GO" id="GO:0052170">
    <property type="term" value="P:symbiont-mediated suppression of host innate immune response"/>
    <property type="evidence" value="ECO:0007669"/>
    <property type="project" value="UniProtKB-KW"/>
</dbReference>
<evidence type="ECO:0000256" key="25">
    <source>
        <dbReference type="ARBA" id="ARBA00022844"/>
    </source>
</evidence>
<evidence type="ECO:0000256" key="23">
    <source>
        <dbReference type="ARBA" id="ARBA00022807"/>
    </source>
</evidence>
<dbReference type="GeneID" id="15329070"/>
<evidence type="ECO:0000259" key="36">
    <source>
        <dbReference type="PROSITE" id="PS51192"/>
    </source>
</evidence>
<feature type="region of interest" description="Disordered" evidence="34">
    <location>
        <begin position="109"/>
        <end position="138"/>
    </location>
</feature>
<dbReference type="GO" id="GO:0044161">
    <property type="term" value="C:host cell cytoplasmic vesicle"/>
    <property type="evidence" value="ECO:0007669"/>
    <property type="project" value="UniProtKB-SubCell"/>
</dbReference>
<dbReference type="GO" id="GO:0005198">
    <property type="term" value="F:structural molecule activity"/>
    <property type="evidence" value="ECO:0007669"/>
    <property type="project" value="InterPro"/>
</dbReference>
<dbReference type="Proteomes" id="UP000201491">
    <property type="component" value="Segment"/>
</dbReference>
<comment type="function">
    <text evidence="28">Involved in aphid transmission, cell-to-cell and systemis movement, encapsidation of the viral RNA and in the regulation of viral RNA amplification.</text>
</comment>